<proteinExistence type="predicted"/>
<feature type="region of interest" description="Disordered" evidence="1">
    <location>
        <begin position="74"/>
        <end position="120"/>
    </location>
</feature>
<sequence>MSDMMGPATGPTGPQPGQDVRSKMSVLNPTDMASKLSSGDIRPQQTVGEFLQRNFGVTPQDPVEKLFANIKGQAQNATVPGKMGLPQGPRGAPPPAAPPGMAPQGAPQAPRGMDDLMKRM</sequence>
<reference evidence="2" key="1">
    <citation type="journal article" date="2015" name="Nature">
        <title>Complex archaea that bridge the gap between prokaryotes and eukaryotes.</title>
        <authorList>
            <person name="Spang A."/>
            <person name="Saw J.H."/>
            <person name="Jorgensen S.L."/>
            <person name="Zaremba-Niedzwiedzka K."/>
            <person name="Martijn J."/>
            <person name="Lind A.E."/>
            <person name="van Eijk R."/>
            <person name="Schleper C."/>
            <person name="Guy L."/>
            <person name="Ettema T.J."/>
        </authorList>
    </citation>
    <scope>NUCLEOTIDE SEQUENCE</scope>
</reference>
<feature type="compositionally biased region" description="Low complexity" evidence="1">
    <location>
        <begin position="102"/>
        <end position="111"/>
    </location>
</feature>
<comment type="caution">
    <text evidence="2">The sequence shown here is derived from an EMBL/GenBank/DDBJ whole genome shotgun (WGS) entry which is preliminary data.</text>
</comment>
<feature type="compositionally biased region" description="Low complexity" evidence="1">
    <location>
        <begin position="1"/>
        <end position="18"/>
    </location>
</feature>
<name>A0A0F9INK7_9ZZZZ</name>
<feature type="region of interest" description="Disordered" evidence="1">
    <location>
        <begin position="1"/>
        <end position="44"/>
    </location>
</feature>
<dbReference type="EMBL" id="LAZR01018703">
    <property type="protein sequence ID" value="KKL95330.1"/>
    <property type="molecule type" value="Genomic_DNA"/>
</dbReference>
<protein>
    <submittedName>
        <fullName evidence="2">Uncharacterized protein</fullName>
    </submittedName>
</protein>
<gene>
    <name evidence="2" type="ORF">LCGC14_1855690</name>
</gene>
<organism evidence="2">
    <name type="scientific">marine sediment metagenome</name>
    <dbReference type="NCBI Taxonomy" id="412755"/>
    <lineage>
        <taxon>unclassified sequences</taxon>
        <taxon>metagenomes</taxon>
        <taxon>ecological metagenomes</taxon>
    </lineage>
</organism>
<evidence type="ECO:0000256" key="1">
    <source>
        <dbReference type="SAM" id="MobiDB-lite"/>
    </source>
</evidence>
<evidence type="ECO:0000313" key="2">
    <source>
        <dbReference type="EMBL" id="KKL95330.1"/>
    </source>
</evidence>
<feature type="compositionally biased region" description="Pro residues" evidence="1">
    <location>
        <begin position="91"/>
        <end position="101"/>
    </location>
</feature>
<dbReference type="AlphaFoldDB" id="A0A0F9INK7"/>
<accession>A0A0F9INK7</accession>